<dbReference type="Pfam" id="PF02272">
    <property type="entry name" value="DHHA1"/>
    <property type="match status" value="1"/>
</dbReference>
<proteinExistence type="predicted"/>
<protein>
    <submittedName>
        <fullName evidence="3">DHH family phosphoesterase</fullName>
    </submittedName>
</protein>
<organism evidence="3 4">
    <name type="scientific">Thomasclavelia spiroformis</name>
    <dbReference type="NCBI Taxonomy" id="29348"/>
    <lineage>
        <taxon>Bacteria</taxon>
        <taxon>Bacillati</taxon>
        <taxon>Bacillota</taxon>
        <taxon>Erysipelotrichia</taxon>
        <taxon>Erysipelotrichales</taxon>
        <taxon>Coprobacillaceae</taxon>
        <taxon>Thomasclavelia</taxon>
    </lineage>
</organism>
<name>A0A1Y4QJ92_9FIRM</name>
<dbReference type="PANTHER" id="PTHR47618:SF1">
    <property type="entry name" value="BIFUNCTIONAL OLIGORIBONUCLEASE AND PAP PHOSPHATASE NRNA"/>
    <property type="match status" value="1"/>
</dbReference>
<dbReference type="Pfam" id="PF01368">
    <property type="entry name" value="DHH"/>
    <property type="match status" value="1"/>
</dbReference>
<dbReference type="GO" id="GO:0003676">
    <property type="term" value="F:nucleic acid binding"/>
    <property type="evidence" value="ECO:0007669"/>
    <property type="project" value="InterPro"/>
</dbReference>
<reference evidence="4" key="1">
    <citation type="submission" date="2017-04" db="EMBL/GenBank/DDBJ databases">
        <title>Function of individual gut microbiota members based on whole genome sequencing of pure cultures obtained from chicken caecum.</title>
        <authorList>
            <person name="Medvecky M."/>
            <person name="Cejkova D."/>
            <person name="Polansky O."/>
            <person name="Karasova D."/>
            <person name="Kubasova T."/>
            <person name="Cizek A."/>
            <person name="Rychlik I."/>
        </authorList>
    </citation>
    <scope>NUCLEOTIDE SEQUENCE [LARGE SCALE GENOMIC DNA]</scope>
    <source>
        <strain evidence="4">An149</strain>
    </source>
</reference>
<dbReference type="Proteomes" id="UP000196258">
    <property type="component" value="Unassembled WGS sequence"/>
</dbReference>
<sequence>MDQEIIKKISEYDHIAIYRHVNPDFDAFGSQLGMYDIIKTTYPNKNVYVCGDFSSDLVDKYSVDIDYSKVDYSNDVLAIILDTANRERIDDDSYLKCKEIIKIDHHVVVDSYGDINYEDSSASSASQLVARLYKDNDELKISKDGAAALYLGIVGDTSRFLYRNTDERTFDVCIALLKTGIDIVEIYNRIYLRSASELEVNKFILNNYQVEGGVAYYILTNDDLKKLNISRERGSDFVNILSGIKEYKVWMAITENVVDNNWRVSIRSRDVAINQVAAKYNGGGHVLASGAKLEKIEMLPNLINDLKELIDEKFK</sequence>
<dbReference type="AlphaFoldDB" id="A0A1Y4QJ92"/>
<dbReference type="Gene3D" id="3.10.310.30">
    <property type="match status" value="1"/>
</dbReference>
<dbReference type="PANTHER" id="PTHR47618">
    <property type="entry name" value="BIFUNCTIONAL OLIGORIBONUCLEASE AND PAP PHOSPHATASE NRNA"/>
    <property type="match status" value="1"/>
</dbReference>
<dbReference type="SUPFAM" id="SSF64182">
    <property type="entry name" value="DHH phosphoesterases"/>
    <property type="match status" value="1"/>
</dbReference>
<evidence type="ECO:0000313" key="4">
    <source>
        <dbReference type="Proteomes" id="UP000196258"/>
    </source>
</evidence>
<evidence type="ECO:0000259" key="1">
    <source>
        <dbReference type="Pfam" id="PF01368"/>
    </source>
</evidence>
<dbReference type="InterPro" id="IPR003156">
    <property type="entry name" value="DHHA1_dom"/>
</dbReference>
<dbReference type="InterPro" id="IPR001667">
    <property type="entry name" value="DDH_dom"/>
</dbReference>
<evidence type="ECO:0000313" key="3">
    <source>
        <dbReference type="EMBL" id="OUQ05307.1"/>
    </source>
</evidence>
<dbReference type="EMBL" id="NFLB01000006">
    <property type="protein sequence ID" value="OUQ05307.1"/>
    <property type="molecule type" value="Genomic_DNA"/>
</dbReference>
<feature type="domain" description="DDH" evidence="1">
    <location>
        <begin position="14"/>
        <end position="153"/>
    </location>
</feature>
<comment type="caution">
    <text evidence="3">The sequence shown here is derived from an EMBL/GenBank/DDBJ whole genome shotgun (WGS) entry which is preliminary data.</text>
</comment>
<dbReference type="InterPro" id="IPR038763">
    <property type="entry name" value="DHH_sf"/>
</dbReference>
<accession>A0A1Y4QJ92</accession>
<dbReference type="InterPro" id="IPR051319">
    <property type="entry name" value="Oligoribo/pAp-PDE_c-di-AMP_PDE"/>
</dbReference>
<dbReference type="RefSeq" id="WP_087256219.1">
    <property type="nucleotide sequence ID" value="NZ_CAUGOO010000020.1"/>
</dbReference>
<dbReference type="Gene3D" id="3.90.1640.10">
    <property type="entry name" value="inorganic pyrophosphatase (n-terminal core)"/>
    <property type="match status" value="1"/>
</dbReference>
<gene>
    <name evidence="3" type="ORF">B5E91_06550</name>
</gene>
<feature type="domain" description="DHHA1" evidence="2">
    <location>
        <begin position="227"/>
        <end position="310"/>
    </location>
</feature>
<evidence type="ECO:0000259" key="2">
    <source>
        <dbReference type="Pfam" id="PF02272"/>
    </source>
</evidence>